<dbReference type="PANTHER" id="PTHR12304">
    <property type="entry name" value="INOSINE-URIDINE PREFERRING NUCLEOSIDE HYDROLASE"/>
    <property type="match status" value="1"/>
</dbReference>
<gene>
    <name evidence="4" type="primary">rihA_1</name>
    <name evidence="4" type="ORF">DEVEQU_00362</name>
</gene>
<evidence type="ECO:0000313" key="4">
    <source>
        <dbReference type="EMBL" id="VDS03241.1"/>
    </source>
</evidence>
<protein>
    <submittedName>
        <fullName evidence="4">Pyrimidine-specific ribonucleoside hydrolase RihA</fullName>
        <ecNumber evidence="4">3.2.-.-</ecNumber>
    </submittedName>
</protein>
<dbReference type="PROSITE" id="PS01247">
    <property type="entry name" value="IUNH"/>
    <property type="match status" value="1"/>
</dbReference>
<dbReference type="EC" id="3.2.-.-" evidence="4"/>
<dbReference type="AlphaFoldDB" id="A0A447I6U6"/>
<dbReference type="InterPro" id="IPR015910">
    <property type="entry name" value="I/U_nuclsd_hydro_CS"/>
</dbReference>
<organism evidence="4 5">
    <name type="scientific">Devosia equisanguinis</name>
    <dbReference type="NCBI Taxonomy" id="2490941"/>
    <lineage>
        <taxon>Bacteria</taxon>
        <taxon>Pseudomonadati</taxon>
        <taxon>Pseudomonadota</taxon>
        <taxon>Alphaproteobacteria</taxon>
        <taxon>Hyphomicrobiales</taxon>
        <taxon>Devosiaceae</taxon>
        <taxon>Devosia</taxon>
    </lineage>
</organism>
<reference evidence="4 5" key="1">
    <citation type="submission" date="2018-12" db="EMBL/GenBank/DDBJ databases">
        <authorList>
            <person name="Criscuolo A."/>
        </authorList>
    </citation>
    <scope>NUCLEOTIDE SEQUENCE [LARGE SCALE GENOMIC DNA]</scope>
    <source>
        <strain evidence="4">ACIP1116281</strain>
    </source>
</reference>
<dbReference type="SUPFAM" id="SSF53590">
    <property type="entry name" value="Nucleoside hydrolase"/>
    <property type="match status" value="1"/>
</dbReference>
<dbReference type="GO" id="GO:0005829">
    <property type="term" value="C:cytosol"/>
    <property type="evidence" value="ECO:0007669"/>
    <property type="project" value="TreeGrafter"/>
</dbReference>
<dbReference type="EMBL" id="UZWD01000004">
    <property type="protein sequence ID" value="VDS03241.1"/>
    <property type="molecule type" value="Genomic_DNA"/>
</dbReference>
<evidence type="ECO:0000256" key="1">
    <source>
        <dbReference type="ARBA" id="ARBA00022801"/>
    </source>
</evidence>
<evidence type="ECO:0000256" key="2">
    <source>
        <dbReference type="ARBA" id="ARBA00023295"/>
    </source>
</evidence>
<evidence type="ECO:0000313" key="5">
    <source>
        <dbReference type="Proteomes" id="UP000268844"/>
    </source>
</evidence>
<dbReference type="Pfam" id="PF01156">
    <property type="entry name" value="IU_nuc_hydro"/>
    <property type="match status" value="1"/>
</dbReference>
<dbReference type="Gene3D" id="3.90.245.10">
    <property type="entry name" value="Ribonucleoside hydrolase-like"/>
    <property type="match status" value="1"/>
</dbReference>
<name>A0A447I6U6_9HYPH</name>
<sequence>MTRHVIIDTDPGLDDAIAILFALGCGQFDVLGLTSVAGNIGIERTTANAASLVRLMNAKLPVARGAAQPLRRPGINEAAIHGSDGLGGVVLPQAEQAPLPDAVAWMAATLKDYPLGSIAILALGPLTNLAALIEKHPEVAARIGRIIAMGGAIHEKGNVGPHSEFNFASDPEALQVVLDAALDLTVIPLDVTRKVRVDASYIESLGRSPHGAVAEHLLRAYFHDGRESRPLHDPCVMLYALAPEIFGTEPMRLAVDLVVDPGAVRIDAHGRPAKVAMAVDTERALALLQTGFVSRP</sequence>
<dbReference type="InterPro" id="IPR001910">
    <property type="entry name" value="Inosine/uridine_hydrolase_dom"/>
</dbReference>
<dbReference type="RefSeq" id="WP_126148835.1">
    <property type="nucleotide sequence ID" value="NZ_JBHTMH010000001.1"/>
</dbReference>
<dbReference type="InterPro" id="IPR036452">
    <property type="entry name" value="Ribo_hydro-like"/>
</dbReference>
<feature type="domain" description="Inosine/uridine-preferring nucleoside hydrolase" evidence="3">
    <location>
        <begin position="5"/>
        <end position="284"/>
    </location>
</feature>
<keyword evidence="2 4" id="KW-0326">Glycosidase</keyword>
<keyword evidence="5" id="KW-1185">Reference proteome</keyword>
<dbReference type="GO" id="GO:0008477">
    <property type="term" value="F:purine nucleosidase activity"/>
    <property type="evidence" value="ECO:0007669"/>
    <property type="project" value="TreeGrafter"/>
</dbReference>
<evidence type="ECO:0000259" key="3">
    <source>
        <dbReference type="Pfam" id="PF01156"/>
    </source>
</evidence>
<dbReference type="PANTHER" id="PTHR12304:SF4">
    <property type="entry name" value="URIDINE NUCLEOSIDASE"/>
    <property type="match status" value="1"/>
</dbReference>
<dbReference type="InterPro" id="IPR023186">
    <property type="entry name" value="IUNH"/>
</dbReference>
<dbReference type="GO" id="GO:0006152">
    <property type="term" value="P:purine nucleoside catabolic process"/>
    <property type="evidence" value="ECO:0007669"/>
    <property type="project" value="TreeGrafter"/>
</dbReference>
<proteinExistence type="predicted"/>
<dbReference type="OrthoDB" id="9797882at2"/>
<keyword evidence="1 4" id="KW-0378">Hydrolase</keyword>
<dbReference type="Proteomes" id="UP000268844">
    <property type="component" value="Unassembled WGS sequence"/>
</dbReference>
<dbReference type="GO" id="GO:0045437">
    <property type="term" value="F:uridine nucleosidase activity"/>
    <property type="evidence" value="ECO:0007669"/>
    <property type="project" value="UniProtKB-ARBA"/>
</dbReference>
<accession>A0A447I6U6</accession>